<reference evidence="2 3" key="1">
    <citation type="submission" date="2018-10" db="EMBL/GenBank/DDBJ databases">
        <title>Draft genome sequence of Bacillus salarius IM0101, isolated from a hypersaline soil in Inner Mongolia, China.</title>
        <authorList>
            <person name="Yamprayoonswat W."/>
            <person name="Boonvisut S."/>
            <person name="Jumpathong W."/>
            <person name="Sittihan S."/>
            <person name="Ruangsuj P."/>
            <person name="Wanthongcharoen S."/>
            <person name="Thongpramul N."/>
            <person name="Pimmason S."/>
            <person name="Yu B."/>
            <person name="Yasawong M."/>
        </authorList>
    </citation>
    <scope>NUCLEOTIDE SEQUENCE [LARGE SCALE GENOMIC DNA]</scope>
    <source>
        <strain evidence="2 3">IM0101</strain>
    </source>
</reference>
<evidence type="ECO:0000313" key="3">
    <source>
        <dbReference type="Proteomes" id="UP000275076"/>
    </source>
</evidence>
<dbReference type="RefSeq" id="WP_125560964.1">
    <property type="nucleotide sequence ID" value="NZ_RBVX01000040.1"/>
</dbReference>
<evidence type="ECO:0008006" key="4">
    <source>
        <dbReference type="Google" id="ProtNLM"/>
    </source>
</evidence>
<feature type="transmembrane region" description="Helical" evidence="1">
    <location>
        <begin position="52"/>
        <end position="71"/>
    </location>
</feature>
<dbReference type="OrthoDB" id="2429113at2"/>
<dbReference type="AlphaFoldDB" id="A0A428MVY6"/>
<name>A0A428MVY6_9BACI</name>
<keyword evidence="3" id="KW-1185">Reference proteome</keyword>
<protein>
    <recommendedName>
        <fullName evidence="4">DUF3278 domain-containing protein</fullName>
    </recommendedName>
</protein>
<keyword evidence="1" id="KW-0812">Transmembrane</keyword>
<comment type="caution">
    <text evidence="2">The sequence shown here is derived from an EMBL/GenBank/DDBJ whole genome shotgun (WGS) entry which is preliminary data.</text>
</comment>
<feature type="transmembrane region" description="Helical" evidence="1">
    <location>
        <begin position="123"/>
        <end position="142"/>
    </location>
</feature>
<feature type="transmembrane region" description="Helical" evidence="1">
    <location>
        <begin position="21"/>
        <end position="46"/>
    </location>
</feature>
<keyword evidence="1" id="KW-0472">Membrane</keyword>
<dbReference type="EMBL" id="RBVX01000040">
    <property type="protein sequence ID" value="RSL30246.1"/>
    <property type="molecule type" value="Genomic_DNA"/>
</dbReference>
<feature type="transmembrane region" description="Helical" evidence="1">
    <location>
        <begin position="92"/>
        <end position="111"/>
    </location>
</feature>
<organism evidence="2 3">
    <name type="scientific">Salibacterium salarium</name>
    <dbReference type="NCBI Taxonomy" id="284579"/>
    <lineage>
        <taxon>Bacteria</taxon>
        <taxon>Bacillati</taxon>
        <taxon>Bacillota</taxon>
        <taxon>Bacilli</taxon>
        <taxon>Bacillales</taxon>
        <taxon>Bacillaceae</taxon>
    </lineage>
</organism>
<keyword evidence="1" id="KW-1133">Transmembrane helix</keyword>
<gene>
    <name evidence="2" type="ORF">D7Z54_26945</name>
</gene>
<proteinExistence type="predicted"/>
<sequence>MIKSWFSVFLPEDEYKRQKSLYFFAEASVIIPIFLVVSLLINKLFFSINYEFLNILALGLFGLYILLRYSISGIEYISVSTKAEFNNKKKKTFVQSINFSFIFGLLYLVLVDLPNSRDNWFQFTLLLVVIFILFFTINYISLKKSYQKNMDLMD</sequence>
<evidence type="ECO:0000256" key="1">
    <source>
        <dbReference type="SAM" id="Phobius"/>
    </source>
</evidence>
<dbReference type="Proteomes" id="UP000275076">
    <property type="component" value="Unassembled WGS sequence"/>
</dbReference>
<accession>A0A428MVY6</accession>
<evidence type="ECO:0000313" key="2">
    <source>
        <dbReference type="EMBL" id="RSL30246.1"/>
    </source>
</evidence>